<feature type="region of interest" description="Disordered" evidence="1">
    <location>
        <begin position="65"/>
        <end position="98"/>
    </location>
</feature>
<reference evidence="2" key="1">
    <citation type="journal article" date="2012" name="Nat. Biotechnol.">
        <title>Reference genome sequence of the model plant Setaria.</title>
        <authorList>
            <person name="Bennetzen J.L."/>
            <person name="Schmutz J."/>
            <person name="Wang H."/>
            <person name="Percifield R."/>
            <person name="Hawkins J."/>
            <person name="Pontaroli A.C."/>
            <person name="Estep M."/>
            <person name="Feng L."/>
            <person name="Vaughn J.N."/>
            <person name="Grimwood J."/>
            <person name="Jenkins J."/>
            <person name="Barry K."/>
            <person name="Lindquist E."/>
            <person name="Hellsten U."/>
            <person name="Deshpande S."/>
            <person name="Wang X."/>
            <person name="Wu X."/>
            <person name="Mitros T."/>
            <person name="Triplett J."/>
            <person name="Yang X."/>
            <person name="Ye C.Y."/>
            <person name="Mauro-Herrera M."/>
            <person name="Wang L."/>
            <person name="Li P."/>
            <person name="Sharma M."/>
            <person name="Sharma R."/>
            <person name="Ronald P.C."/>
            <person name="Panaud O."/>
            <person name="Kellogg E.A."/>
            <person name="Brutnell T.P."/>
            <person name="Doust A.N."/>
            <person name="Tuskan G.A."/>
            <person name="Rokhsar D."/>
            <person name="Devos K.M."/>
        </authorList>
    </citation>
    <scope>NUCLEOTIDE SEQUENCE [LARGE SCALE GENOMIC DNA]</scope>
    <source>
        <strain evidence="2">Yugu1</strain>
    </source>
</reference>
<accession>A0A368R9A3</accession>
<reference evidence="2" key="2">
    <citation type="submission" date="2015-07" db="EMBL/GenBank/DDBJ databases">
        <authorList>
            <person name="Noorani M."/>
        </authorList>
    </citation>
    <scope>NUCLEOTIDE SEQUENCE</scope>
    <source>
        <strain evidence="2">Yugu1</strain>
    </source>
</reference>
<sequence length="169" mass="18065">MHAAVSLNVSRCSPSAYRRLPKLEPYFTGSNLPTRLGASSPPRPLSLRCSPPAVTFLSRRSVAPATGLSVPAPPPPRAERRGRARPPPDPPPARSAVRRFRSRAAASGAEIRPDLNWGFCSLLVSDPGLLGVLPCLSGSRFRSQFGSKSLLLSVRSAVNLRAAWCAARC</sequence>
<dbReference type="OrthoDB" id="10616388at2759"/>
<organism evidence="2">
    <name type="scientific">Setaria italica</name>
    <name type="common">Foxtail millet</name>
    <name type="synonym">Panicum italicum</name>
    <dbReference type="NCBI Taxonomy" id="4555"/>
    <lineage>
        <taxon>Eukaryota</taxon>
        <taxon>Viridiplantae</taxon>
        <taxon>Streptophyta</taxon>
        <taxon>Embryophyta</taxon>
        <taxon>Tracheophyta</taxon>
        <taxon>Spermatophyta</taxon>
        <taxon>Magnoliopsida</taxon>
        <taxon>Liliopsida</taxon>
        <taxon>Poales</taxon>
        <taxon>Poaceae</taxon>
        <taxon>PACMAD clade</taxon>
        <taxon>Panicoideae</taxon>
        <taxon>Panicodae</taxon>
        <taxon>Paniceae</taxon>
        <taxon>Cenchrinae</taxon>
        <taxon>Setaria</taxon>
    </lineage>
</organism>
<evidence type="ECO:0000313" key="2">
    <source>
        <dbReference type="EMBL" id="RCV26702.1"/>
    </source>
</evidence>
<dbReference type="AlphaFoldDB" id="A0A368R9A3"/>
<gene>
    <name evidence="2" type="ORF">SETIT_5G267400v2</name>
</gene>
<dbReference type="EMBL" id="CM003532">
    <property type="protein sequence ID" value="RCV26702.1"/>
    <property type="molecule type" value="Genomic_DNA"/>
</dbReference>
<protein>
    <submittedName>
        <fullName evidence="2">Uncharacterized protein</fullName>
    </submittedName>
</protein>
<name>A0A368R9A3_SETIT</name>
<evidence type="ECO:0000256" key="1">
    <source>
        <dbReference type="SAM" id="MobiDB-lite"/>
    </source>
</evidence>
<proteinExistence type="predicted"/>